<evidence type="ECO:0000313" key="2">
    <source>
        <dbReference type="EMBL" id="MCR6097123.1"/>
    </source>
</evidence>
<evidence type="ECO:0000256" key="1">
    <source>
        <dbReference type="SAM" id="Phobius"/>
    </source>
</evidence>
<keyword evidence="3" id="KW-1185">Reference proteome</keyword>
<dbReference type="AlphaFoldDB" id="A0A9Q4B2F1"/>
<gene>
    <name evidence="2" type="ORF">HXA33_11185</name>
</gene>
<dbReference type="EMBL" id="JABXYM010000001">
    <property type="protein sequence ID" value="MCR6097123.1"/>
    <property type="molecule type" value="Genomic_DNA"/>
</dbReference>
<reference evidence="2" key="1">
    <citation type="submission" date="2020-06" db="EMBL/GenBank/DDBJ databases">
        <title>Insight into the genomes of haloalkaliphilic bacilli from Kenyan soda lakes.</title>
        <authorList>
            <person name="Mwirichia R."/>
            <person name="Villamizar G.C."/>
            <person name="Poehlein A."/>
            <person name="Mugweru J."/>
            <person name="Kipnyargis A."/>
            <person name="Kiplimo D."/>
            <person name="Orwa P."/>
            <person name="Daniel R."/>
        </authorList>
    </citation>
    <scope>NUCLEOTIDE SEQUENCE</scope>
    <source>
        <strain evidence="2">B1096_S55</strain>
    </source>
</reference>
<feature type="transmembrane region" description="Helical" evidence="1">
    <location>
        <begin position="39"/>
        <end position="60"/>
    </location>
</feature>
<accession>A0A9Q4B2F1</accession>
<feature type="transmembrane region" description="Helical" evidence="1">
    <location>
        <begin position="7"/>
        <end position="27"/>
    </location>
</feature>
<evidence type="ECO:0000313" key="3">
    <source>
        <dbReference type="Proteomes" id="UP001057753"/>
    </source>
</evidence>
<keyword evidence="1" id="KW-0812">Transmembrane</keyword>
<keyword evidence="1" id="KW-0472">Membrane</keyword>
<proteinExistence type="predicted"/>
<comment type="caution">
    <text evidence="2">The sequence shown here is derived from an EMBL/GenBank/DDBJ whole genome shotgun (WGS) entry which is preliminary data.</text>
</comment>
<organism evidence="2 3">
    <name type="scientific">Salipaludibacillus agaradhaerens</name>
    <name type="common">Bacillus agaradhaerens</name>
    <dbReference type="NCBI Taxonomy" id="76935"/>
    <lineage>
        <taxon>Bacteria</taxon>
        <taxon>Bacillati</taxon>
        <taxon>Bacillota</taxon>
        <taxon>Bacilli</taxon>
        <taxon>Bacillales</taxon>
        <taxon>Bacillaceae</taxon>
    </lineage>
</organism>
<dbReference type="Proteomes" id="UP001057753">
    <property type="component" value="Unassembled WGS sequence"/>
</dbReference>
<keyword evidence="1" id="KW-1133">Transmembrane helix</keyword>
<protein>
    <submittedName>
        <fullName evidence="2">Uncharacterized protein</fullName>
    </submittedName>
</protein>
<sequence>MSQNERIETGIIIAILALSVIIGIIVGRQEEWIAPRNFTAGYMVGSLTSIIILFSIYRSISIIAKMLNKKRSV</sequence>
<name>A0A9Q4B2F1_SALAG</name>